<evidence type="ECO:0000259" key="6">
    <source>
        <dbReference type="PROSITE" id="PS50888"/>
    </source>
</evidence>
<keyword evidence="2" id="KW-0678">Repressor</keyword>
<keyword evidence="9" id="KW-1185">Reference proteome</keyword>
<dbReference type="InterPro" id="IPR011598">
    <property type="entry name" value="bHLH_dom"/>
</dbReference>
<keyword evidence="4" id="KW-0804">Transcription</keyword>
<dbReference type="PANTHER" id="PTHR10985">
    <property type="entry name" value="BASIC HELIX-LOOP-HELIX TRANSCRIPTION FACTOR, HES-RELATED"/>
    <property type="match status" value="1"/>
</dbReference>
<keyword evidence="3" id="KW-0805">Transcription regulation</keyword>
<dbReference type="InterPro" id="IPR036638">
    <property type="entry name" value="HLH_DNA-bd_sf"/>
</dbReference>
<dbReference type="InterPro" id="IPR050370">
    <property type="entry name" value="HES_HEY"/>
</dbReference>
<proteinExistence type="predicted"/>
<dbReference type="PROSITE" id="PS51054">
    <property type="entry name" value="ORANGE"/>
    <property type="match status" value="1"/>
</dbReference>
<evidence type="ECO:0008006" key="10">
    <source>
        <dbReference type="Google" id="ProtNLM"/>
    </source>
</evidence>
<dbReference type="SUPFAM" id="SSF47459">
    <property type="entry name" value="HLH, helix-loop-helix DNA-binding domain"/>
    <property type="match status" value="1"/>
</dbReference>
<dbReference type="PROSITE" id="PS50888">
    <property type="entry name" value="BHLH"/>
    <property type="match status" value="1"/>
</dbReference>
<protein>
    <recommendedName>
        <fullName evidence="10">BHLH domain-containing protein</fullName>
    </recommendedName>
</protein>
<comment type="subcellular location">
    <subcellularLocation>
        <location evidence="1">Nucleus</location>
    </subcellularLocation>
</comment>
<comment type="caution">
    <text evidence="8">The sequence shown here is derived from an EMBL/GenBank/DDBJ whole genome shotgun (WGS) entry which is preliminary data.</text>
</comment>
<keyword evidence="5" id="KW-0539">Nucleus</keyword>
<evidence type="ECO:0000313" key="9">
    <source>
        <dbReference type="Proteomes" id="UP001591681"/>
    </source>
</evidence>
<organism evidence="8 9">
    <name type="scientific">Coilia grayii</name>
    <name type="common">Gray's grenadier anchovy</name>
    <dbReference type="NCBI Taxonomy" id="363190"/>
    <lineage>
        <taxon>Eukaryota</taxon>
        <taxon>Metazoa</taxon>
        <taxon>Chordata</taxon>
        <taxon>Craniata</taxon>
        <taxon>Vertebrata</taxon>
        <taxon>Euteleostomi</taxon>
        <taxon>Actinopterygii</taxon>
        <taxon>Neopterygii</taxon>
        <taxon>Teleostei</taxon>
        <taxon>Clupei</taxon>
        <taxon>Clupeiformes</taxon>
        <taxon>Clupeoidei</taxon>
        <taxon>Engraulidae</taxon>
        <taxon>Coilinae</taxon>
        <taxon>Coilia</taxon>
    </lineage>
</organism>
<feature type="domain" description="BHLH" evidence="6">
    <location>
        <begin position="67"/>
        <end position="123"/>
    </location>
</feature>
<accession>A0ABD1JWQ4</accession>
<evidence type="ECO:0000259" key="7">
    <source>
        <dbReference type="PROSITE" id="PS51054"/>
    </source>
</evidence>
<evidence type="ECO:0000313" key="8">
    <source>
        <dbReference type="EMBL" id="KAL2091296.1"/>
    </source>
</evidence>
<feature type="domain" description="Orange" evidence="7">
    <location>
        <begin position="136"/>
        <end position="168"/>
    </location>
</feature>
<dbReference type="AlphaFoldDB" id="A0ABD1JWQ4"/>
<evidence type="ECO:0000256" key="3">
    <source>
        <dbReference type="ARBA" id="ARBA00023015"/>
    </source>
</evidence>
<evidence type="ECO:0000256" key="2">
    <source>
        <dbReference type="ARBA" id="ARBA00022491"/>
    </source>
</evidence>
<sequence length="207" mass="23803">MWQLHTPHCPLQLSHWLLTVRNSNQPKTHTFTWRFGSINRGDEVSADQIHSTEIYYSSSYGAYNHFYSRSPKGISESYPQDRINNSIEELKALLGPQLLNQQPDSKLEKADILEMTVCLLRQHLQQKKTPSCSSAASQGFSRCAEELNHFLSKDSLKTQSHAKLLTQFQTMQPPSDDCRREMLLFQLSSPVLGKEKIPSKSTPWRPW</sequence>
<dbReference type="Pfam" id="PF00010">
    <property type="entry name" value="HLH"/>
    <property type="match status" value="1"/>
</dbReference>
<evidence type="ECO:0000256" key="5">
    <source>
        <dbReference type="ARBA" id="ARBA00023242"/>
    </source>
</evidence>
<evidence type="ECO:0000256" key="4">
    <source>
        <dbReference type="ARBA" id="ARBA00023163"/>
    </source>
</evidence>
<dbReference type="EMBL" id="JBHFQA010000011">
    <property type="protein sequence ID" value="KAL2091296.1"/>
    <property type="molecule type" value="Genomic_DNA"/>
</dbReference>
<dbReference type="InterPro" id="IPR003650">
    <property type="entry name" value="Orange_dom"/>
</dbReference>
<dbReference type="GO" id="GO:0005634">
    <property type="term" value="C:nucleus"/>
    <property type="evidence" value="ECO:0007669"/>
    <property type="project" value="UniProtKB-SubCell"/>
</dbReference>
<gene>
    <name evidence="8" type="ORF">ACEWY4_013559</name>
</gene>
<dbReference type="Proteomes" id="UP001591681">
    <property type="component" value="Unassembled WGS sequence"/>
</dbReference>
<name>A0ABD1JWQ4_9TELE</name>
<evidence type="ECO:0000256" key="1">
    <source>
        <dbReference type="ARBA" id="ARBA00004123"/>
    </source>
</evidence>
<reference evidence="8 9" key="1">
    <citation type="submission" date="2024-09" db="EMBL/GenBank/DDBJ databases">
        <title>A chromosome-level genome assembly of Gray's grenadier anchovy, Coilia grayii.</title>
        <authorList>
            <person name="Fu Z."/>
        </authorList>
    </citation>
    <scope>NUCLEOTIDE SEQUENCE [LARGE SCALE GENOMIC DNA]</scope>
    <source>
        <strain evidence="8">G4</strain>
        <tissue evidence="8">Muscle</tissue>
    </source>
</reference>
<dbReference type="Gene3D" id="4.10.280.10">
    <property type="entry name" value="Helix-loop-helix DNA-binding domain"/>
    <property type="match status" value="1"/>
</dbReference>